<accession>A0A7Y0QZF2</accession>
<dbReference type="RefSeq" id="WP_169628618.1">
    <property type="nucleotide sequence ID" value="NZ_JABCMA010000008.1"/>
</dbReference>
<organism evidence="1 2">
    <name type="scientific">Vibrio alginolyticus</name>
    <dbReference type="NCBI Taxonomy" id="663"/>
    <lineage>
        <taxon>Bacteria</taxon>
        <taxon>Pseudomonadati</taxon>
        <taxon>Pseudomonadota</taxon>
        <taxon>Gammaproteobacteria</taxon>
        <taxon>Vibrionales</taxon>
        <taxon>Vibrionaceae</taxon>
        <taxon>Vibrio</taxon>
    </lineage>
</organism>
<name>A0A7Y0QZF2_VIBAL</name>
<evidence type="ECO:0000313" key="1">
    <source>
        <dbReference type="EMBL" id="NMR73989.1"/>
    </source>
</evidence>
<reference evidence="1 2" key="1">
    <citation type="submission" date="2020-04" db="EMBL/GenBank/DDBJ databases">
        <title>Whole-genome sequencing of Vibrio spp. from China reveals different genetic environments of blaCTX-M-14 among diverse lineages.</title>
        <authorList>
            <person name="Zheng Z."/>
            <person name="Ye L."/>
            <person name="Chen S."/>
        </authorList>
    </citation>
    <scope>NUCLEOTIDE SEQUENCE [LARGE SCALE GENOMIC DNA]</scope>
    <source>
        <strain evidence="1 2">Vb1636</strain>
    </source>
</reference>
<sequence length="249" mass="27642">MKESDIVSETDAQNTYNELFEAATKESVKTTLKNINEICEKMVAANATPSVPAIVKALASKGVIISERSIYNRREGKNPYPILIDAWISVVQKKKLGIDAIVKSSLKAKPDTGIAIEKPNAFVTEQDLLKISDPVLRYKISVLYGHVTALNKQNIALRELRELPAIHPDYHTQPSTKNLEEKRNIPTQTSHLDSLDVEILRNFLNGQNGQLYFDDEGALYAAKGLRSHTAISDPGLKEVLEKVIPPEVN</sequence>
<comment type="caution">
    <text evidence="1">The sequence shown here is derived from an EMBL/GenBank/DDBJ whole genome shotgun (WGS) entry which is preliminary data.</text>
</comment>
<evidence type="ECO:0000313" key="2">
    <source>
        <dbReference type="Proteomes" id="UP000565155"/>
    </source>
</evidence>
<proteinExistence type="predicted"/>
<dbReference type="EMBL" id="JABCMA010000008">
    <property type="protein sequence ID" value="NMR73989.1"/>
    <property type="molecule type" value="Genomic_DNA"/>
</dbReference>
<gene>
    <name evidence="1" type="ORF">HKB35_10195</name>
</gene>
<dbReference type="Proteomes" id="UP000565155">
    <property type="component" value="Unassembled WGS sequence"/>
</dbReference>
<dbReference type="AlphaFoldDB" id="A0A7Y0QZF2"/>
<protein>
    <submittedName>
        <fullName evidence="1">Uncharacterized protein</fullName>
    </submittedName>
</protein>